<comment type="caution">
    <text evidence="1">The sequence shown here is derived from an EMBL/GenBank/DDBJ whole genome shotgun (WGS) entry which is preliminary data.</text>
</comment>
<reference evidence="1 2" key="1">
    <citation type="submission" date="2018-08" db="EMBL/GenBank/DDBJ databases">
        <title>Genomic Encyclopedia of Archaeal and Bacterial Type Strains, Phase II (KMG-II): from individual species to whole genera.</title>
        <authorList>
            <person name="Goeker M."/>
        </authorList>
    </citation>
    <scope>NUCLEOTIDE SEQUENCE [LARGE SCALE GENOMIC DNA]</scope>
    <source>
        <strain evidence="1 2">DSM 15986</strain>
    </source>
</reference>
<sequence>MTTEQEKMRNLIGKLPSWGNGDFTEQEWKAYLQCANYIQRVEKHDVIQLLEIIEHKYTSQPDSDKIQSKLFILLRILFDIPLSGNVTSRKSFKGWENWPAENESGEVNLSWPVTWKNNQPHLESNYEGSLGKSYASVKEYTYFQNLYNYRNIADKLHSD</sequence>
<name>A0A3E0DMV9_9BACT</name>
<dbReference type="AlphaFoldDB" id="A0A3E0DMV9"/>
<keyword evidence="2" id="KW-1185">Reference proteome</keyword>
<accession>A0A3E0DMV9</accession>
<dbReference type="Proteomes" id="UP000256405">
    <property type="component" value="Unassembled WGS sequence"/>
</dbReference>
<dbReference type="EMBL" id="QUNF01000016">
    <property type="protein sequence ID" value="REG84000.1"/>
    <property type="molecule type" value="Genomic_DNA"/>
</dbReference>
<proteinExistence type="predicted"/>
<evidence type="ECO:0000313" key="2">
    <source>
        <dbReference type="Proteomes" id="UP000256405"/>
    </source>
</evidence>
<protein>
    <submittedName>
        <fullName evidence="1">Uncharacterized protein</fullName>
    </submittedName>
</protein>
<organism evidence="1 2">
    <name type="scientific">Algoriphagus antarcticus</name>
    <dbReference type="NCBI Taxonomy" id="238540"/>
    <lineage>
        <taxon>Bacteria</taxon>
        <taxon>Pseudomonadati</taxon>
        <taxon>Bacteroidota</taxon>
        <taxon>Cytophagia</taxon>
        <taxon>Cytophagales</taxon>
        <taxon>Cyclobacteriaceae</taxon>
        <taxon>Algoriphagus</taxon>
    </lineage>
</organism>
<evidence type="ECO:0000313" key="1">
    <source>
        <dbReference type="EMBL" id="REG84000.1"/>
    </source>
</evidence>
<gene>
    <name evidence="1" type="ORF">C8N25_11655</name>
</gene>
<dbReference type="RefSeq" id="WP_086541699.1">
    <property type="nucleotide sequence ID" value="NZ_MSSW01000031.1"/>
</dbReference>